<dbReference type="GeneID" id="59238841"/>
<evidence type="ECO:0000256" key="10">
    <source>
        <dbReference type="ARBA" id="ARBA00023159"/>
    </source>
</evidence>
<dbReference type="InterPro" id="IPR014849">
    <property type="entry name" value="EKC/KEOPS_Gon7"/>
</dbReference>
<keyword evidence="11" id="KW-0804">Transcription</keyword>
<protein>
    <recommendedName>
        <fullName evidence="5">EKC/KEOPS complex subunit GON7</fullName>
    </recommendedName>
</protein>
<gene>
    <name evidence="15" type="ORF">HG535_0H03650</name>
</gene>
<evidence type="ECO:0000256" key="4">
    <source>
        <dbReference type="ARBA" id="ARBA00011534"/>
    </source>
</evidence>
<dbReference type="GO" id="GO:0000781">
    <property type="term" value="C:chromosome, telomeric region"/>
    <property type="evidence" value="ECO:0007669"/>
    <property type="project" value="UniProtKB-SubCell"/>
</dbReference>
<evidence type="ECO:0000256" key="3">
    <source>
        <dbReference type="ARBA" id="ARBA00008529"/>
    </source>
</evidence>
<evidence type="ECO:0000256" key="5">
    <source>
        <dbReference type="ARBA" id="ARBA00019746"/>
    </source>
</evidence>
<evidence type="ECO:0000256" key="9">
    <source>
        <dbReference type="ARBA" id="ARBA00023015"/>
    </source>
</evidence>
<feature type="compositionally biased region" description="Polar residues" evidence="14">
    <location>
        <begin position="26"/>
        <end position="37"/>
    </location>
</feature>
<reference evidence="15 16" key="1">
    <citation type="submission" date="2020-07" db="EMBL/GenBank/DDBJ databases">
        <title>The yeast mating-type switching endonuclease HO is a domesticated member of an unorthodox homing genetic element family.</title>
        <authorList>
            <person name="Coughlan A.Y."/>
            <person name="Lombardi L."/>
            <person name="Braun-Galleani S."/>
            <person name="Martos A.R."/>
            <person name="Galeote V."/>
            <person name="Bigey F."/>
            <person name="Dequin S."/>
            <person name="Byrne K.P."/>
            <person name="Wolfe K.H."/>
        </authorList>
    </citation>
    <scope>NUCLEOTIDE SEQUENCE [LARGE SCALE GENOMIC DNA]</scope>
    <source>
        <strain evidence="15 16">NRRL Y-6702</strain>
    </source>
</reference>
<evidence type="ECO:0000313" key="15">
    <source>
        <dbReference type="EMBL" id="QLG75038.1"/>
    </source>
</evidence>
<feature type="region of interest" description="Disordered" evidence="14">
    <location>
        <begin position="23"/>
        <end position="64"/>
    </location>
</feature>
<keyword evidence="12" id="KW-0539">Nucleus</keyword>
<organism evidence="15 16">
    <name type="scientific">Zygotorulaspora mrakii</name>
    <name type="common">Zygosaccharomyces mrakii</name>
    <dbReference type="NCBI Taxonomy" id="42260"/>
    <lineage>
        <taxon>Eukaryota</taxon>
        <taxon>Fungi</taxon>
        <taxon>Dikarya</taxon>
        <taxon>Ascomycota</taxon>
        <taxon>Saccharomycotina</taxon>
        <taxon>Saccharomycetes</taxon>
        <taxon>Saccharomycetales</taxon>
        <taxon>Saccharomycetaceae</taxon>
        <taxon>Zygotorulaspora</taxon>
    </lineage>
</organism>
<dbReference type="KEGG" id="zmk:HG535_0H03650"/>
<keyword evidence="9" id="KW-0805">Transcription regulation</keyword>
<proteinExistence type="inferred from homology"/>
<feature type="region of interest" description="Disordered" evidence="14">
    <location>
        <begin position="94"/>
        <end position="126"/>
    </location>
</feature>
<evidence type="ECO:0000256" key="1">
    <source>
        <dbReference type="ARBA" id="ARBA00004123"/>
    </source>
</evidence>
<feature type="compositionally biased region" description="Basic and acidic residues" evidence="14">
    <location>
        <begin position="94"/>
        <end position="112"/>
    </location>
</feature>
<dbReference type="Proteomes" id="UP000509704">
    <property type="component" value="Chromosome 8"/>
</dbReference>
<dbReference type="RefSeq" id="XP_037146763.1">
    <property type="nucleotide sequence ID" value="XM_037290868.1"/>
</dbReference>
<comment type="subunit">
    <text evidence="4">Component of the EKC/KEOPS complex composed of at least BUD32, CGI121, GON7, KAE1 and PCC1; the whole complex dimerizes.</text>
</comment>
<keyword evidence="7" id="KW-0819">tRNA processing</keyword>
<keyword evidence="8" id="KW-0779">Telomere</keyword>
<keyword evidence="10" id="KW-0010">Activator</keyword>
<evidence type="ECO:0000256" key="14">
    <source>
        <dbReference type="SAM" id="MobiDB-lite"/>
    </source>
</evidence>
<name>A0A7H9B8F1_ZYGMR</name>
<accession>A0A7H9B8F1</accession>
<evidence type="ECO:0000256" key="13">
    <source>
        <dbReference type="ARBA" id="ARBA00025393"/>
    </source>
</evidence>
<evidence type="ECO:0000256" key="8">
    <source>
        <dbReference type="ARBA" id="ARBA00022895"/>
    </source>
</evidence>
<evidence type="ECO:0000256" key="7">
    <source>
        <dbReference type="ARBA" id="ARBA00022694"/>
    </source>
</evidence>
<sequence>MSVPFASYSSPDLESHVFRVDPTCPRYQTTDGSTTGPSPHVLNAGQIDKDRPSEPRTDDNGQITTLGQLRCHLTGLQDEINDFLTERMEIAKGKKTKLEESREQRIETEIKGLLDGGDDNGNDDNS</sequence>
<keyword evidence="6" id="KW-0158">Chromosome</keyword>
<dbReference type="EMBL" id="CP058611">
    <property type="protein sequence ID" value="QLG75038.1"/>
    <property type="molecule type" value="Genomic_DNA"/>
</dbReference>
<evidence type="ECO:0000313" key="16">
    <source>
        <dbReference type="Proteomes" id="UP000509704"/>
    </source>
</evidence>
<dbReference type="AlphaFoldDB" id="A0A7H9B8F1"/>
<dbReference type="GO" id="GO:0005634">
    <property type="term" value="C:nucleus"/>
    <property type="evidence" value="ECO:0007669"/>
    <property type="project" value="UniProtKB-SubCell"/>
</dbReference>
<feature type="compositionally biased region" description="Acidic residues" evidence="14">
    <location>
        <begin position="116"/>
        <end position="126"/>
    </location>
</feature>
<evidence type="ECO:0000256" key="6">
    <source>
        <dbReference type="ARBA" id="ARBA00022454"/>
    </source>
</evidence>
<dbReference type="OrthoDB" id="2288868at2759"/>
<evidence type="ECO:0000256" key="11">
    <source>
        <dbReference type="ARBA" id="ARBA00023163"/>
    </source>
</evidence>
<dbReference type="Pfam" id="PF08738">
    <property type="entry name" value="Gon7"/>
    <property type="match status" value="1"/>
</dbReference>
<keyword evidence="16" id="KW-1185">Reference proteome</keyword>
<comment type="subcellular location">
    <subcellularLocation>
        <location evidence="2">Chromosome</location>
        <location evidence="2">Telomere</location>
    </subcellularLocation>
    <subcellularLocation>
        <location evidence="1">Nucleus</location>
    </subcellularLocation>
</comment>
<evidence type="ECO:0000256" key="2">
    <source>
        <dbReference type="ARBA" id="ARBA00004574"/>
    </source>
</evidence>
<comment type="similarity">
    <text evidence="3">Belongs to the GON7 family.</text>
</comment>
<dbReference type="GO" id="GO:0008033">
    <property type="term" value="P:tRNA processing"/>
    <property type="evidence" value="ECO:0007669"/>
    <property type="project" value="UniProtKB-KW"/>
</dbReference>
<feature type="compositionally biased region" description="Basic and acidic residues" evidence="14">
    <location>
        <begin position="47"/>
        <end position="59"/>
    </location>
</feature>
<comment type="function">
    <text evidence="13">Component of the EKC/KEOPS complex that is required for the formation of a threonylcarbamoyl group on adenosine at position 37 (t(6)A37) in tRNAs that read codons beginning with adenine. The complex is probably involved in the transfer of the threonylcarbamoyl moiety of threonylcarbamoyl-AMP (TC-AMP) to the N6 group of A37. GON7 likely plays a supporting role to the catalytic subunit KAE1 in the complex. The EKC/KEOPS complex also promotes both telomere uncapping and telomere elongation. The complex is required for efficient recruitment of transcriptional coactivators.</text>
</comment>
<evidence type="ECO:0000256" key="12">
    <source>
        <dbReference type="ARBA" id="ARBA00023242"/>
    </source>
</evidence>